<organism evidence="4 5">
    <name type="scientific">Actinacidiphila yanglinensis</name>
    <dbReference type="NCBI Taxonomy" id="310779"/>
    <lineage>
        <taxon>Bacteria</taxon>
        <taxon>Bacillati</taxon>
        <taxon>Actinomycetota</taxon>
        <taxon>Actinomycetes</taxon>
        <taxon>Kitasatosporales</taxon>
        <taxon>Streptomycetaceae</taxon>
        <taxon>Actinacidiphila</taxon>
    </lineage>
</organism>
<accession>A0A1H6CI93</accession>
<comment type="similarity">
    <text evidence="1">Belongs to the CapA family.</text>
</comment>
<dbReference type="InterPro" id="IPR052169">
    <property type="entry name" value="CW_Biosynth-Accessory"/>
</dbReference>
<evidence type="ECO:0000259" key="3">
    <source>
        <dbReference type="SMART" id="SM00854"/>
    </source>
</evidence>
<dbReference type="InterPro" id="IPR019079">
    <property type="entry name" value="Capsule_synth_CapA"/>
</dbReference>
<dbReference type="PANTHER" id="PTHR33393">
    <property type="entry name" value="POLYGLUTAMINE SYNTHESIS ACCESSORY PROTEIN RV0574C-RELATED"/>
    <property type="match status" value="1"/>
</dbReference>
<evidence type="ECO:0000313" key="5">
    <source>
        <dbReference type="Proteomes" id="UP000236754"/>
    </source>
</evidence>
<feature type="region of interest" description="Disordered" evidence="2">
    <location>
        <begin position="407"/>
        <end position="430"/>
    </location>
</feature>
<protein>
    <submittedName>
        <fullName evidence="4">Poly-gamma-glutamate synthesis protein (Capsule biosynthesis protein)</fullName>
    </submittedName>
</protein>
<dbReference type="PANTHER" id="PTHR33393:SF11">
    <property type="entry name" value="POLYGLUTAMINE SYNTHESIS ACCESSORY PROTEIN RV0574C-RELATED"/>
    <property type="match status" value="1"/>
</dbReference>
<dbReference type="Proteomes" id="UP000236754">
    <property type="component" value="Unassembled WGS sequence"/>
</dbReference>
<dbReference type="Pfam" id="PF09587">
    <property type="entry name" value="PGA_cap"/>
    <property type="match status" value="1"/>
</dbReference>
<feature type="domain" description="Capsule synthesis protein CapA" evidence="3">
    <location>
        <begin position="8"/>
        <end position="334"/>
    </location>
</feature>
<reference evidence="4 5" key="1">
    <citation type="submission" date="2016-10" db="EMBL/GenBank/DDBJ databases">
        <authorList>
            <person name="de Groot N.N."/>
        </authorList>
    </citation>
    <scope>NUCLEOTIDE SEQUENCE [LARGE SCALE GENOMIC DNA]</scope>
    <source>
        <strain evidence="4 5">CGMCC 4.2023</strain>
    </source>
</reference>
<dbReference type="SMART" id="SM00854">
    <property type="entry name" value="PGA_cap"/>
    <property type="match status" value="1"/>
</dbReference>
<dbReference type="InterPro" id="IPR029052">
    <property type="entry name" value="Metallo-depent_PP-like"/>
</dbReference>
<dbReference type="EMBL" id="FNVU01000009">
    <property type="protein sequence ID" value="SEG72517.1"/>
    <property type="molecule type" value="Genomic_DNA"/>
</dbReference>
<dbReference type="RefSeq" id="WP_103887486.1">
    <property type="nucleotide sequence ID" value="NZ_FNVU01000009.1"/>
</dbReference>
<dbReference type="AlphaFoldDB" id="A0A1H6CI93"/>
<evidence type="ECO:0000256" key="1">
    <source>
        <dbReference type="ARBA" id="ARBA00005662"/>
    </source>
</evidence>
<sequence>MTRSNKWSVALAGECMVTRPFAMHDEPQFLAVVEKLRSSDVTYAHVETNFGHFSEVDAPSRGDQVGSYFLTDPQVAHDLRWAGVDIASLANNHSFDFGAKGLLSTIGHCEAAGIAHAGTGRDLEEAREPGYLETRNGRVALVSTSSGNKSHEWASLPKAGIPGRPGVNSLRPITRFIVDKDAAGKLRDIGGKLGILREAGMNVEGSSGLLMKAGEGEFSLAMPSDQSTTGSNLFTVSDHFGVVTSGDKRDVAGNIRVIEEARVMADLVLVAHHCSISEGGRGDKPPAFMRDFAHASVDAGADIFIGHGWHKTLGIEIYRGKPIFYGVGNFFAQSEFVRRVPFDAYESWNHDTERLPTLTPAAHPLHPGLTAGNETWWSSAVINLVMEDGEVREIELHPVELGREVSKQAPLRRPVGGSERSLTDGRPLPATGADAEQILQRYQRLSADFGTTVVIDNGVGRIKL</sequence>
<keyword evidence="5" id="KW-1185">Reference proteome</keyword>
<gene>
    <name evidence="4" type="ORF">SAMN05216223_10912</name>
</gene>
<name>A0A1H6CI93_9ACTN</name>
<proteinExistence type="inferred from homology"/>
<evidence type="ECO:0000313" key="4">
    <source>
        <dbReference type="EMBL" id="SEG72517.1"/>
    </source>
</evidence>
<evidence type="ECO:0000256" key="2">
    <source>
        <dbReference type="SAM" id="MobiDB-lite"/>
    </source>
</evidence>
<dbReference type="OrthoDB" id="9810718at2"/>
<dbReference type="SUPFAM" id="SSF56300">
    <property type="entry name" value="Metallo-dependent phosphatases"/>
    <property type="match status" value="1"/>
</dbReference>